<comment type="caution">
    <text evidence="1">The sequence shown here is derived from an EMBL/GenBank/DDBJ whole genome shotgun (WGS) entry which is preliminary data.</text>
</comment>
<accession>A0A437M9Q5</accession>
<keyword evidence="2" id="KW-1185">Reference proteome</keyword>
<gene>
    <name evidence="1" type="ORF">EOD43_11205</name>
</gene>
<dbReference type="PROSITE" id="PS51257">
    <property type="entry name" value="PROKAR_LIPOPROTEIN"/>
    <property type="match status" value="1"/>
</dbReference>
<sequence length="194" mass="20693">MGMEKLPLITRHAGRFLATVAIAMTISGCGEAKTTVKVGAHSFAVPSEAVRDNPGAGLIFALEPEAAGGRPTIVLVEDAADFCRRHPATTDTIRAVCGGGDGVDMLVDAYRAEDIEKIAAEESANQYSLWLKPAGGRPRTFLSACSQWPDQAGKCQPVVRVGDLVYSFDIPADEIGRLPLMARRIRAALKAWEA</sequence>
<organism evidence="1 2">
    <name type="scientific">Sphingomonas crocodyli</name>
    <dbReference type="NCBI Taxonomy" id="1979270"/>
    <lineage>
        <taxon>Bacteria</taxon>
        <taxon>Pseudomonadati</taxon>
        <taxon>Pseudomonadota</taxon>
        <taxon>Alphaproteobacteria</taxon>
        <taxon>Sphingomonadales</taxon>
        <taxon>Sphingomonadaceae</taxon>
        <taxon>Sphingomonas</taxon>
    </lineage>
</organism>
<dbReference type="AlphaFoldDB" id="A0A437M9Q5"/>
<dbReference type="RefSeq" id="WP_127743819.1">
    <property type="nucleotide sequence ID" value="NZ_SACN01000001.1"/>
</dbReference>
<evidence type="ECO:0000313" key="2">
    <source>
        <dbReference type="Proteomes" id="UP000282971"/>
    </source>
</evidence>
<evidence type="ECO:0000313" key="1">
    <source>
        <dbReference type="EMBL" id="RVT94379.1"/>
    </source>
</evidence>
<dbReference type="Proteomes" id="UP000282971">
    <property type="component" value="Unassembled WGS sequence"/>
</dbReference>
<protein>
    <submittedName>
        <fullName evidence="1">Uncharacterized protein</fullName>
    </submittedName>
</protein>
<dbReference type="EMBL" id="SACN01000001">
    <property type="protein sequence ID" value="RVT94379.1"/>
    <property type="molecule type" value="Genomic_DNA"/>
</dbReference>
<reference evidence="1 2" key="1">
    <citation type="submission" date="2019-01" db="EMBL/GenBank/DDBJ databases">
        <authorList>
            <person name="Chen W.-M."/>
        </authorList>
    </citation>
    <scope>NUCLEOTIDE SEQUENCE [LARGE SCALE GENOMIC DNA]</scope>
    <source>
        <strain evidence="1 2">CCP-7</strain>
    </source>
</reference>
<name>A0A437M9Q5_9SPHN</name>
<proteinExistence type="predicted"/>